<keyword evidence="1" id="KW-0472">Membrane</keyword>
<keyword evidence="1" id="KW-1133">Transmembrane helix</keyword>
<proteinExistence type="predicted"/>
<dbReference type="KEGG" id="mama:GII36_03235"/>
<organism evidence="2 3">
    <name type="scientific">Candidatus Mycosynbacter amalyticus</name>
    <dbReference type="NCBI Taxonomy" id="2665156"/>
    <lineage>
        <taxon>Bacteria</taxon>
        <taxon>Candidatus Saccharimonadota</taxon>
        <taxon>Candidatus Saccharimonadota incertae sedis</taxon>
        <taxon>Candidatus Mycosynbacter</taxon>
    </lineage>
</organism>
<evidence type="ECO:0000313" key="2">
    <source>
        <dbReference type="EMBL" id="QHN42853.1"/>
    </source>
</evidence>
<dbReference type="EMBL" id="CP045921">
    <property type="protein sequence ID" value="QHN42853.1"/>
    <property type="molecule type" value="Genomic_DNA"/>
</dbReference>
<evidence type="ECO:0000256" key="1">
    <source>
        <dbReference type="SAM" id="Phobius"/>
    </source>
</evidence>
<keyword evidence="1" id="KW-0812">Transmembrane</keyword>
<evidence type="ECO:0000313" key="3">
    <source>
        <dbReference type="Proteomes" id="UP001059824"/>
    </source>
</evidence>
<protein>
    <submittedName>
        <fullName evidence="2">Uncharacterized protein</fullName>
    </submittedName>
</protein>
<dbReference type="AlphaFoldDB" id="A0A857MJX9"/>
<name>A0A857MJX9_9BACT</name>
<dbReference type="RefSeq" id="WP_260762406.1">
    <property type="nucleotide sequence ID" value="NZ_CP045921.1"/>
</dbReference>
<feature type="transmembrane region" description="Helical" evidence="1">
    <location>
        <begin position="154"/>
        <end position="175"/>
    </location>
</feature>
<keyword evidence="3" id="KW-1185">Reference proteome</keyword>
<reference evidence="2" key="1">
    <citation type="journal article" date="2021" name="Nat. Microbiol.">
        <title>Cocultivation of an ultrasmall environmental parasitic bacterium with lytic ability against bacteria associated with wastewater foams.</title>
        <authorList>
            <person name="Batinovic S."/>
            <person name="Rose J.J.A."/>
            <person name="Ratcliffe J."/>
            <person name="Seviour R.J."/>
            <person name="Petrovski S."/>
        </authorList>
    </citation>
    <scope>NUCLEOTIDE SEQUENCE</scope>
    <source>
        <strain evidence="2">JR1</strain>
    </source>
</reference>
<dbReference type="Proteomes" id="UP001059824">
    <property type="component" value="Chromosome"/>
</dbReference>
<feature type="transmembrane region" description="Helical" evidence="1">
    <location>
        <begin position="124"/>
        <end position="142"/>
    </location>
</feature>
<feature type="transmembrane region" description="Helical" evidence="1">
    <location>
        <begin position="93"/>
        <end position="118"/>
    </location>
</feature>
<gene>
    <name evidence="2" type="ORF">GII36_03235</name>
</gene>
<sequence>MERRRREQRFEDLPLEAREQFAENTKERIYSTITLLAVVVALWHGAVHHSQGGALATIIGTVAALWLATLMSARMSYRAVHAKGMPLSEYRKIFFAASGLLAPAVVPSILVILSAFGILELKRALFASMVVLLLSLFLFSVMGSRRIYDSFGKVLLISLAELSIGIGVVAIKLLAGE</sequence>
<feature type="transmembrane region" description="Helical" evidence="1">
    <location>
        <begin position="29"/>
        <end position="47"/>
    </location>
</feature>
<feature type="transmembrane region" description="Helical" evidence="1">
    <location>
        <begin position="53"/>
        <end position="73"/>
    </location>
</feature>
<accession>A0A857MJX9</accession>